<dbReference type="RefSeq" id="WP_036199823.1">
    <property type="nucleotide sequence ID" value="NZ_AVCY01000009.1"/>
</dbReference>
<dbReference type="OrthoDB" id="2739801at2"/>
<name>A0A0A3IMU2_9BACL</name>
<dbReference type="Proteomes" id="UP000030408">
    <property type="component" value="Unassembled WGS sequence"/>
</dbReference>
<dbReference type="AlphaFoldDB" id="A0A0A3IMU2"/>
<reference evidence="1 2" key="1">
    <citation type="submission" date="2014-02" db="EMBL/GenBank/DDBJ databases">
        <title>Draft genome sequence of Lysinibacillus sinduriensis JCM 15800.</title>
        <authorList>
            <person name="Zhang F."/>
            <person name="Wang G."/>
            <person name="Zhang L."/>
        </authorList>
    </citation>
    <scope>NUCLEOTIDE SEQUENCE [LARGE SCALE GENOMIC DNA]</scope>
    <source>
        <strain evidence="1 2">JCM 15800</strain>
    </source>
</reference>
<protein>
    <submittedName>
        <fullName evidence="1">Uncharacterized protein</fullName>
    </submittedName>
</protein>
<organism evidence="1 2">
    <name type="scientific">Ureibacillus sinduriensis BLB-1 = JCM 15800</name>
    <dbReference type="NCBI Taxonomy" id="1384057"/>
    <lineage>
        <taxon>Bacteria</taxon>
        <taxon>Bacillati</taxon>
        <taxon>Bacillota</taxon>
        <taxon>Bacilli</taxon>
        <taxon>Bacillales</taxon>
        <taxon>Caryophanaceae</taxon>
        <taxon>Ureibacillus</taxon>
    </lineage>
</organism>
<sequence length="91" mass="10596">MYIAKLIDNKSERLLGKVEKPFFVPIQLIELKLNVDNFDSALNLARKRLRPIINNPANMKIEQPTNDTMLLSFRNSQDGLKVTYQLEEYKS</sequence>
<evidence type="ECO:0000313" key="2">
    <source>
        <dbReference type="Proteomes" id="UP000030408"/>
    </source>
</evidence>
<comment type="caution">
    <text evidence="1">The sequence shown here is derived from an EMBL/GenBank/DDBJ whole genome shotgun (WGS) entry which is preliminary data.</text>
</comment>
<proteinExistence type="predicted"/>
<accession>A0A0A3IMU2</accession>
<gene>
    <name evidence="1" type="ORF">CD33_08275</name>
</gene>
<dbReference type="EMBL" id="JPVO01000047">
    <property type="protein sequence ID" value="KGR76157.1"/>
    <property type="molecule type" value="Genomic_DNA"/>
</dbReference>
<keyword evidence="2" id="KW-1185">Reference proteome</keyword>
<evidence type="ECO:0000313" key="1">
    <source>
        <dbReference type="EMBL" id="KGR76157.1"/>
    </source>
</evidence>